<accession>A0A3Q9G4P6</accession>
<dbReference type="OrthoDB" id="1828825at2"/>
<dbReference type="Proteomes" id="UP000267900">
    <property type="component" value="Chromosome"/>
</dbReference>
<feature type="region of interest" description="Disordered" evidence="1">
    <location>
        <begin position="1"/>
        <end position="24"/>
    </location>
</feature>
<dbReference type="InterPro" id="IPR013830">
    <property type="entry name" value="SGNH_hydro"/>
</dbReference>
<dbReference type="Gene3D" id="3.40.50.1110">
    <property type="entry name" value="SGNH hydrolase"/>
    <property type="match status" value="1"/>
</dbReference>
<evidence type="ECO:0000256" key="1">
    <source>
        <dbReference type="SAM" id="MobiDB-lite"/>
    </source>
</evidence>
<sequence length="657" mass="68607">MLRTSKRGASIGTPGRTRHRPVAAARRTVATGVVAVAAACALGLGALPATADPGPDRAEAADVTGPDNPTPDPAPDPVPDPVLLGDAAPDGEPLPLERLFDNRGVSDDAHPGAADFDGRGDSFSAQELRAAGWTPGRTIAVDGAALRWPATAPGRPDNVLAAGQAVRLSGRGEALTFLVAGGGPGARTRDGAAGTGLVRYRDGSRSTYRLRAPDWRTGPLPTKLLGLPHRNTPDGRRAGTVRLYAVTVPVERGREVSSVTLPRAGREAGLHVFSLALRGPSNGWTGTWAASTSGYTTVGPWTDRTLRLVVHSSAGGPRARIRLENTFSPAPVRIGHATVALRGKGAATAGRAVPLAFGGRSGTELPAGAQQFSDPVGFRVPPDTDLLVSIHLPGTVRALPVHSYTSQTSYLSADGAGDRTGERGGEAYGTALPSWPLLTGVDVAGGPGSVVALGDSITDGERSTPGANRRWPDLLARRLRDQRDVPRFGVLNQGISGNRVVTDRYPGTGASSVLSGVSAEHRLERDVLAQTGARTVVVFEGVNDIRAGTTGDEVIATLKRIAATAHERGMRVAVATIAPCGGFFDCTDEAESYRVAVNRHIRAGLGLYDAVFDFDAAVRDPDRPDRMLPRFDGGDHLHPNDAGMRAFSEAIDLRELI</sequence>
<evidence type="ECO:0000313" key="3">
    <source>
        <dbReference type="EMBL" id="AZQ75787.1"/>
    </source>
</evidence>
<feature type="compositionally biased region" description="Pro residues" evidence="1">
    <location>
        <begin position="68"/>
        <end position="80"/>
    </location>
</feature>
<evidence type="ECO:0000313" key="4">
    <source>
        <dbReference type="Proteomes" id="UP000267900"/>
    </source>
</evidence>
<name>A0A3Q9G4P6_STRLT</name>
<feature type="domain" description="SGNH hydrolase-type esterase" evidence="2">
    <location>
        <begin position="452"/>
        <end position="646"/>
    </location>
</feature>
<keyword evidence="3" id="KW-0378">Hydrolase</keyword>
<dbReference type="InterPro" id="IPR053140">
    <property type="entry name" value="GDSL_Rv0518-like"/>
</dbReference>
<dbReference type="CDD" id="cd01830">
    <property type="entry name" value="XynE_like"/>
    <property type="match status" value="1"/>
</dbReference>
<keyword evidence="4" id="KW-1185">Reference proteome</keyword>
<protein>
    <submittedName>
        <fullName evidence="3">SGNH/GDSL hydrolase family protein</fullName>
    </submittedName>
</protein>
<reference evidence="3 4" key="1">
    <citation type="submission" date="2018-12" db="EMBL/GenBank/DDBJ databases">
        <title>The whole draft genome of Streptomyce luteoverticillatus CGMCC 15060.</title>
        <authorList>
            <person name="Feng Z."/>
            <person name="Chen G."/>
            <person name="Zhang J."/>
            <person name="Zhu H."/>
            <person name="Yu X."/>
            <person name="Zhang W."/>
            <person name="Zhang X."/>
        </authorList>
    </citation>
    <scope>NUCLEOTIDE SEQUENCE [LARGE SCALE GENOMIC DNA]</scope>
    <source>
        <strain evidence="3 4">CGMCC 15060</strain>
    </source>
</reference>
<dbReference type="EMBL" id="CP034587">
    <property type="protein sequence ID" value="AZQ75787.1"/>
    <property type="molecule type" value="Genomic_DNA"/>
</dbReference>
<dbReference type="Pfam" id="PF13472">
    <property type="entry name" value="Lipase_GDSL_2"/>
    <property type="match status" value="1"/>
</dbReference>
<dbReference type="InterPro" id="IPR036514">
    <property type="entry name" value="SGNH_hydro_sf"/>
</dbReference>
<evidence type="ECO:0000259" key="2">
    <source>
        <dbReference type="Pfam" id="PF13472"/>
    </source>
</evidence>
<dbReference type="SUPFAM" id="SSF52266">
    <property type="entry name" value="SGNH hydrolase"/>
    <property type="match status" value="1"/>
</dbReference>
<dbReference type="PANTHER" id="PTHR43784:SF2">
    <property type="entry name" value="GDSL-LIKE LIPASE_ACYLHYDROLASE, PUTATIVE (AFU_ORTHOLOGUE AFUA_2G00820)-RELATED"/>
    <property type="match status" value="1"/>
</dbReference>
<organism evidence="3 4">
    <name type="scientific">Streptomyces luteoverticillatus</name>
    <name type="common">Streptoverticillium luteoverticillatus</name>
    <dbReference type="NCBI Taxonomy" id="66425"/>
    <lineage>
        <taxon>Bacteria</taxon>
        <taxon>Bacillati</taxon>
        <taxon>Actinomycetota</taxon>
        <taxon>Actinomycetes</taxon>
        <taxon>Kitasatosporales</taxon>
        <taxon>Streptomycetaceae</taxon>
        <taxon>Streptomyces</taxon>
    </lineage>
</organism>
<dbReference type="GO" id="GO:0016787">
    <property type="term" value="F:hydrolase activity"/>
    <property type="evidence" value="ECO:0007669"/>
    <property type="project" value="UniProtKB-KW"/>
</dbReference>
<proteinExistence type="predicted"/>
<dbReference type="PANTHER" id="PTHR43784">
    <property type="entry name" value="GDSL-LIKE LIPASE/ACYLHYDROLASE, PUTATIVE (AFU_ORTHOLOGUE AFUA_2G00820)-RELATED"/>
    <property type="match status" value="1"/>
</dbReference>
<dbReference type="AlphaFoldDB" id="A0A3Q9G4P6"/>
<feature type="region of interest" description="Disordered" evidence="1">
    <location>
        <begin position="48"/>
        <end position="97"/>
    </location>
</feature>
<gene>
    <name evidence="3" type="ORF">EKH77_25660</name>
</gene>